<comment type="caution">
    <text evidence="1">The sequence shown here is derived from an EMBL/GenBank/DDBJ whole genome shotgun (WGS) entry which is preliminary data.</text>
</comment>
<name>A0ACB8U8T4_9APHY</name>
<keyword evidence="2" id="KW-1185">Reference proteome</keyword>
<dbReference type="Proteomes" id="UP001055072">
    <property type="component" value="Unassembled WGS sequence"/>
</dbReference>
<dbReference type="EMBL" id="MU274907">
    <property type="protein sequence ID" value="KAI0090608.1"/>
    <property type="molecule type" value="Genomic_DNA"/>
</dbReference>
<evidence type="ECO:0000313" key="1">
    <source>
        <dbReference type="EMBL" id="KAI0090608.1"/>
    </source>
</evidence>
<accession>A0ACB8U8T4</accession>
<sequence length="379" mass="40515">MVQKLCSTLLASSICLLLTFTGVVQASPFLTTDLSRRGPVITYDDSGHIVNVTDPNTGTEIIQGNGTDGGGTDFDACAIVWLVFSFAVGVPLLLTGLRFWRLTTGYGVGLSVLVCIWAAFVNSSNPDGVSDTLITIIVLVAFGLGFFLGMFKVGRAAGMAALTWLGGMSIGARIVLFREDLLVHSFAVNWGIITVIGAISFIVVLFSTRVAMTLSSASVGTFLTGLGIDLIIKKQAGMSMGLRYLFDRNSSHYFSTRGWHPPLVTIIIMAASLGLIPIFAVAQHYMFKQAFYPGRKDYILSSRMSSESEPQEIPDDETVRGTSVSEKEKKGTMSETSSSSSSVPRVLISSASTSVADDHRPASPVTPAKEKDSFIGHAV</sequence>
<proteinExistence type="predicted"/>
<evidence type="ECO:0000313" key="2">
    <source>
        <dbReference type="Proteomes" id="UP001055072"/>
    </source>
</evidence>
<gene>
    <name evidence="1" type="ORF">BDY19DRAFT_887453</name>
</gene>
<protein>
    <submittedName>
        <fullName evidence="1">Uncharacterized protein</fullName>
    </submittedName>
</protein>
<organism evidence="1 2">
    <name type="scientific">Irpex rosettiformis</name>
    <dbReference type="NCBI Taxonomy" id="378272"/>
    <lineage>
        <taxon>Eukaryota</taxon>
        <taxon>Fungi</taxon>
        <taxon>Dikarya</taxon>
        <taxon>Basidiomycota</taxon>
        <taxon>Agaricomycotina</taxon>
        <taxon>Agaricomycetes</taxon>
        <taxon>Polyporales</taxon>
        <taxon>Irpicaceae</taxon>
        <taxon>Irpex</taxon>
    </lineage>
</organism>
<reference evidence="1" key="1">
    <citation type="journal article" date="2021" name="Environ. Microbiol.">
        <title>Gene family expansions and transcriptome signatures uncover fungal adaptations to wood decay.</title>
        <authorList>
            <person name="Hage H."/>
            <person name="Miyauchi S."/>
            <person name="Viragh M."/>
            <person name="Drula E."/>
            <person name="Min B."/>
            <person name="Chaduli D."/>
            <person name="Navarro D."/>
            <person name="Favel A."/>
            <person name="Norest M."/>
            <person name="Lesage-Meessen L."/>
            <person name="Balint B."/>
            <person name="Merenyi Z."/>
            <person name="de Eugenio L."/>
            <person name="Morin E."/>
            <person name="Martinez A.T."/>
            <person name="Baldrian P."/>
            <person name="Stursova M."/>
            <person name="Martinez M.J."/>
            <person name="Novotny C."/>
            <person name="Magnuson J.K."/>
            <person name="Spatafora J.W."/>
            <person name="Maurice S."/>
            <person name="Pangilinan J."/>
            <person name="Andreopoulos W."/>
            <person name="LaButti K."/>
            <person name="Hundley H."/>
            <person name="Na H."/>
            <person name="Kuo A."/>
            <person name="Barry K."/>
            <person name="Lipzen A."/>
            <person name="Henrissat B."/>
            <person name="Riley R."/>
            <person name="Ahrendt S."/>
            <person name="Nagy L.G."/>
            <person name="Grigoriev I.V."/>
            <person name="Martin F."/>
            <person name="Rosso M.N."/>
        </authorList>
    </citation>
    <scope>NUCLEOTIDE SEQUENCE</scope>
    <source>
        <strain evidence="1">CBS 384.51</strain>
    </source>
</reference>